<proteinExistence type="predicted"/>
<evidence type="ECO:0000256" key="1">
    <source>
        <dbReference type="PROSITE-ProRule" id="PRU00047"/>
    </source>
</evidence>
<evidence type="ECO:0000313" key="4">
    <source>
        <dbReference type="EMBL" id="PNY01764.1"/>
    </source>
</evidence>
<dbReference type="GO" id="GO:0003676">
    <property type="term" value="F:nucleic acid binding"/>
    <property type="evidence" value="ECO:0007669"/>
    <property type="project" value="InterPro"/>
</dbReference>
<feature type="domain" description="CCHC-type" evidence="2">
    <location>
        <begin position="160"/>
        <end position="174"/>
    </location>
</feature>
<dbReference type="GO" id="GO:0008270">
    <property type="term" value="F:zinc ion binding"/>
    <property type="evidence" value="ECO:0007669"/>
    <property type="project" value="UniProtKB-KW"/>
</dbReference>
<sequence length="201" mass="22040">MGYIYGGFRGGDLANAIVSDTLTIIEYRRYSTTSAATIGARFYGGGDEGAGSSIVRGKEDREVTVSGPSKMWFGVEMWRLPLLWFWSIGPIVSLGLPRTPQQVASELRFNILKAKNVLANVHNLSSANELWEKFEGLYRANDISIRGANGKKIHAKNLSCWKCGMSGRVKRNCPGGAVSEKDFETSAMNVSLILRDDGDLI</sequence>
<dbReference type="EMBL" id="ASHM01020514">
    <property type="protein sequence ID" value="PNY01764.1"/>
    <property type="molecule type" value="Genomic_DNA"/>
</dbReference>
<keyword evidence="1" id="KW-0479">Metal-binding</keyword>
<dbReference type="EMBL" id="ASHM01025611">
    <property type="protein sequence ID" value="PNX73156.1"/>
    <property type="molecule type" value="Genomic_DNA"/>
</dbReference>
<keyword evidence="1" id="KW-0862">Zinc</keyword>
<reference evidence="3 5" key="2">
    <citation type="journal article" date="2017" name="Front. Plant Sci.">
        <title>Gene Classification and Mining of Molecular Markers Useful in Red Clover (Trifolium pratense) Breeding.</title>
        <authorList>
            <person name="Istvanek J."/>
            <person name="Dluhosova J."/>
            <person name="Dluhos P."/>
            <person name="Patkova L."/>
            <person name="Nedelnik J."/>
            <person name="Repkova J."/>
        </authorList>
    </citation>
    <scope>NUCLEOTIDE SEQUENCE [LARGE SCALE GENOMIC DNA]</scope>
    <source>
        <strain evidence="5">cv. Tatra</strain>
        <tissue evidence="3">Young leaves</tissue>
    </source>
</reference>
<evidence type="ECO:0000313" key="3">
    <source>
        <dbReference type="EMBL" id="PNX73156.1"/>
    </source>
</evidence>
<gene>
    <name evidence="4" type="ORF">L195_g025065</name>
    <name evidence="3" type="ORF">L195_g029054</name>
</gene>
<name>A0A2K3L3R0_TRIPR</name>
<comment type="caution">
    <text evidence="3">The sequence shown here is derived from an EMBL/GenBank/DDBJ whole genome shotgun (WGS) entry which is preliminary data.</text>
</comment>
<organism evidence="3 5">
    <name type="scientific">Trifolium pratense</name>
    <name type="common">Red clover</name>
    <dbReference type="NCBI Taxonomy" id="57577"/>
    <lineage>
        <taxon>Eukaryota</taxon>
        <taxon>Viridiplantae</taxon>
        <taxon>Streptophyta</taxon>
        <taxon>Embryophyta</taxon>
        <taxon>Tracheophyta</taxon>
        <taxon>Spermatophyta</taxon>
        <taxon>Magnoliopsida</taxon>
        <taxon>eudicotyledons</taxon>
        <taxon>Gunneridae</taxon>
        <taxon>Pentapetalae</taxon>
        <taxon>rosids</taxon>
        <taxon>fabids</taxon>
        <taxon>Fabales</taxon>
        <taxon>Fabaceae</taxon>
        <taxon>Papilionoideae</taxon>
        <taxon>50 kb inversion clade</taxon>
        <taxon>NPAAA clade</taxon>
        <taxon>Hologalegina</taxon>
        <taxon>IRL clade</taxon>
        <taxon>Trifolieae</taxon>
        <taxon>Trifolium</taxon>
    </lineage>
</organism>
<accession>A0A2K3L3R0</accession>
<dbReference type="Proteomes" id="UP000236291">
    <property type="component" value="Unassembled WGS sequence"/>
</dbReference>
<evidence type="ECO:0000313" key="5">
    <source>
        <dbReference type="Proteomes" id="UP000236291"/>
    </source>
</evidence>
<dbReference type="PROSITE" id="PS50158">
    <property type="entry name" value="ZF_CCHC"/>
    <property type="match status" value="1"/>
</dbReference>
<reference evidence="3 5" key="1">
    <citation type="journal article" date="2014" name="Am. J. Bot.">
        <title>Genome assembly and annotation for red clover (Trifolium pratense; Fabaceae).</title>
        <authorList>
            <person name="Istvanek J."/>
            <person name="Jaros M."/>
            <person name="Krenek A."/>
            <person name="Repkova J."/>
        </authorList>
    </citation>
    <scope>NUCLEOTIDE SEQUENCE [LARGE SCALE GENOMIC DNA]</scope>
    <source>
        <strain evidence="5">cv. Tatra</strain>
        <tissue evidence="3">Young leaves</tissue>
    </source>
</reference>
<dbReference type="InterPro" id="IPR001878">
    <property type="entry name" value="Znf_CCHC"/>
</dbReference>
<evidence type="ECO:0000259" key="2">
    <source>
        <dbReference type="PROSITE" id="PS50158"/>
    </source>
</evidence>
<dbReference type="AlphaFoldDB" id="A0A2K3L3R0"/>
<protein>
    <submittedName>
        <fullName evidence="3">F-box/kelch-repeat protein</fullName>
    </submittedName>
</protein>
<keyword evidence="1" id="KW-0863">Zinc-finger</keyword>